<organism evidence="2 3">
    <name type="scientific">Chitinophaga skermanii</name>
    <dbReference type="NCBI Taxonomy" id="331697"/>
    <lineage>
        <taxon>Bacteria</taxon>
        <taxon>Pseudomonadati</taxon>
        <taxon>Bacteroidota</taxon>
        <taxon>Chitinophagia</taxon>
        <taxon>Chitinophagales</taxon>
        <taxon>Chitinophagaceae</taxon>
        <taxon>Chitinophaga</taxon>
    </lineage>
</organism>
<keyword evidence="1" id="KW-0732">Signal</keyword>
<evidence type="ECO:0000313" key="2">
    <source>
        <dbReference type="EMBL" id="RAJ08819.1"/>
    </source>
</evidence>
<dbReference type="Proteomes" id="UP000249547">
    <property type="component" value="Unassembled WGS sequence"/>
</dbReference>
<sequence length="165" mass="18105">MKRFTLLAIFSALAVIAITIGIQHNATGTDTKREKTGVVTAEVIPFLLKNGYAQLKPTADPMVLMMVVPIDDNGPVGPQPEPIICDGMTWKQLEADIFAQSDAYKLSAAYQQQLAVANATCIEQNYCIANCAMAYTFIIKPTRLKCNFNWVGTLKPGDKYTLVFP</sequence>
<keyword evidence="3" id="KW-1185">Reference proteome</keyword>
<protein>
    <submittedName>
        <fullName evidence="2">Uncharacterized protein</fullName>
    </submittedName>
</protein>
<name>A0A327QW43_9BACT</name>
<reference evidence="2 3" key="1">
    <citation type="submission" date="2018-06" db="EMBL/GenBank/DDBJ databases">
        <title>Genomic Encyclopedia of Archaeal and Bacterial Type Strains, Phase II (KMG-II): from individual species to whole genera.</title>
        <authorList>
            <person name="Goeker M."/>
        </authorList>
    </citation>
    <scope>NUCLEOTIDE SEQUENCE [LARGE SCALE GENOMIC DNA]</scope>
    <source>
        <strain evidence="2 3">DSM 23857</strain>
    </source>
</reference>
<accession>A0A327QW43</accession>
<gene>
    <name evidence="2" type="ORF">LX64_01473</name>
</gene>
<feature type="chain" id="PRO_5016313407" evidence="1">
    <location>
        <begin position="18"/>
        <end position="165"/>
    </location>
</feature>
<feature type="signal peptide" evidence="1">
    <location>
        <begin position="1"/>
        <end position="17"/>
    </location>
</feature>
<evidence type="ECO:0000256" key="1">
    <source>
        <dbReference type="SAM" id="SignalP"/>
    </source>
</evidence>
<proteinExistence type="predicted"/>
<dbReference type="EMBL" id="QLLL01000002">
    <property type="protein sequence ID" value="RAJ08819.1"/>
    <property type="molecule type" value="Genomic_DNA"/>
</dbReference>
<dbReference type="AlphaFoldDB" id="A0A327QW43"/>
<evidence type="ECO:0000313" key="3">
    <source>
        <dbReference type="Proteomes" id="UP000249547"/>
    </source>
</evidence>
<dbReference type="OrthoDB" id="684502at2"/>
<comment type="caution">
    <text evidence="2">The sequence shown here is derived from an EMBL/GenBank/DDBJ whole genome shotgun (WGS) entry which is preliminary data.</text>
</comment>